<evidence type="ECO:0000313" key="2">
    <source>
        <dbReference type="EMBL" id="SED51218.1"/>
    </source>
</evidence>
<dbReference type="AlphaFoldDB" id="A0A1H5BAH6"/>
<reference evidence="2 3" key="1">
    <citation type="submission" date="2016-10" db="EMBL/GenBank/DDBJ databases">
        <authorList>
            <person name="de Groot N.N."/>
        </authorList>
    </citation>
    <scope>NUCLEOTIDE SEQUENCE [LARGE SCALE GENOMIC DNA]</scope>
    <source>
        <strain evidence="2 3">MT12</strain>
    </source>
</reference>
<organism evidence="2 3">
    <name type="scientific">Bradyrhizobium erythrophlei</name>
    <dbReference type="NCBI Taxonomy" id="1437360"/>
    <lineage>
        <taxon>Bacteria</taxon>
        <taxon>Pseudomonadati</taxon>
        <taxon>Pseudomonadota</taxon>
        <taxon>Alphaproteobacteria</taxon>
        <taxon>Hyphomicrobiales</taxon>
        <taxon>Nitrobacteraceae</taxon>
        <taxon>Bradyrhizobium</taxon>
    </lineage>
</organism>
<name>A0A1H5BAH6_9BRAD</name>
<sequence length="79" mass="8145">MRITLALVLLLSGTVSSNAVSLVERRQMAQRDVPTECVATCNSANYTCATSCGLSGACVAQCTAEAAACKSRCGANTRN</sequence>
<proteinExistence type="predicted"/>
<evidence type="ECO:0000256" key="1">
    <source>
        <dbReference type="SAM" id="SignalP"/>
    </source>
</evidence>
<gene>
    <name evidence="2" type="ORF">SAMN05444164_4961</name>
</gene>
<dbReference type="EMBL" id="FNTH01000001">
    <property type="protein sequence ID" value="SED51218.1"/>
    <property type="molecule type" value="Genomic_DNA"/>
</dbReference>
<feature type="chain" id="PRO_5011496694" evidence="1">
    <location>
        <begin position="20"/>
        <end position="79"/>
    </location>
</feature>
<protein>
    <submittedName>
        <fullName evidence="2">Uncharacterized protein</fullName>
    </submittedName>
</protein>
<keyword evidence="1" id="KW-0732">Signal</keyword>
<accession>A0A1H5BAH6</accession>
<evidence type="ECO:0000313" key="3">
    <source>
        <dbReference type="Proteomes" id="UP000198992"/>
    </source>
</evidence>
<dbReference type="Proteomes" id="UP000198992">
    <property type="component" value="Unassembled WGS sequence"/>
</dbReference>
<feature type="signal peptide" evidence="1">
    <location>
        <begin position="1"/>
        <end position="19"/>
    </location>
</feature>